<keyword evidence="4 6" id="KW-1133">Transmembrane helix</keyword>
<keyword evidence="5 6" id="KW-0472">Membrane</keyword>
<feature type="transmembrane region" description="Helical" evidence="6">
    <location>
        <begin position="213"/>
        <end position="234"/>
    </location>
</feature>
<feature type="transmembrane region" description="Helical" evidence="6">
    <location>
        <begin position="661"/>
        <end position="682"/>
    </location>
</feature>
<comment type="subcellular location">
    <subcellularLocation>
        <location evidence="1">Cell membrane</location>
        <topology evidence="1">Multi-pass membrane protein</topology>
    </subcellularLocation>
</comment>
<dbReference type="GO" id="GO:0005886">
    <property type="term" value="C:plasma membrane"/>
    <property type="evidence" value="ECO:0007669"/>
    <property type="project" value="UniProtKB-SubCell"/>
</dbReference>
<feature type="domain" description="ABC3 transporter permease C-terminal" evidence="7">
    <location>
        <begin position="665"/>
        <end position="779"/>
    </location>
</feature>
<evidence type="ECO:0000313" key="8">
    <source>
        <dbReference type="EMBL" id="SUZ52048.1"/>
    </source>
</evidence>
<evidence type="ECO:0000256" key="2">
    <source>
        <dbReference type="ARBA" id="ARBA00022475"/>
    </source>
</evidence>
<dbReference type="EMBL" id="UINC01000254">
    <property type="protein sequence ID" value="SUZ52048.1"/>
    <property type="molecule type" value="Genomic_DNA"/>
</dbReference>
<accession>A0A381NE15</accession>
<feature type="transmembrane region" description="Helical" evidence="6">
    <location>
        <begin position="714"/>
        <end position="741"/>
    </location>
</feature>
<dbReference type="Pfam" id="PF02687">
    <property type="entry name" value="FtsX"/>
    <property type="match status" value="2"/>
</dbReference>
<evidence type="ECO:0000259" key="7">
    <source>
        <dbReference type="Pfam" id="PF02687"/>
    </source>
</evidence>
<evidence type="ECO:0000256" key="4">
    <source>
        <dbReference type="ARBA" id="ARBA00022989"/>
    </source>
</evidence>
<feature type="transmembrane region" description="Helical" evidence="6">
    <location>
        <begin position="425"/>
        <end position="444"/>
    </location>
</feature>
<dbReference type="InterPro" id="IPR038766">
    <property type="entry name" value="Membrane_comp_ABC_pdt"/>
</dbReference>
<feature type="domain" description="ABC3 transporter permease C-terminal" evidence="7">
    <location>
        <begin position="217"/>
        <end position="334"/>
    </location>
</feature>
<gene>
    <name evidence="8" type="ORF">METZ01_LOCUS4902</name>
</gene>
<evidence type="ECO:0000256" key="1">
    <source>
        <dbReference type="ARBA" id="ARBA00004651"/>
    </source>
</evidence>
<organism evidence="8">
    <name type="scientific">marine metagenome</name>
    <dbReference type="NCBI Taxonomy" id="408172"/>
    <lineage>
        <taxon>unclassified sequences</taxon>
        <taxon>metagenomes</taxon>
        <taxon>ecological metagenomes</taxon>
    </lineage>
</organism>
<name>A0A381NE15_9ZZZZ</name>
<dbReference type="AlphaFoldDB" id="A0A381NE15"/>
<feature type="transmembrane region" description="Helical" evidence="6">
    <location>
        <begin position="303"/>
        <end position="327"/>
    </location>
</feature>
<dbReference type="PANTHER" id="PTHR30287:SF1">
    <property type="entry name" value="INNER MEMBRANE PROTEIN"/>
    <property type="match status" value="1"/>
</dbReference>
<feature type="transmembrane region" description="Helical" evidence="6">
    <location>
        <begin position="347"/>
        <end position="368"/>
    </location>
</feature>
<keyword evidence="3 6" id="KW-0812">Transmembrane</keyword>
<dbReference type="PANTHER" id="PTHR30287">
    <property type="entry name" value="MEMBRANE COMPONENT OF PREDICTED ABC SUPERFAMILY METABOLITE UPTAKE TRANSPORTER"/>
    <property type="match status" value="1"/>
</dbReference>
<protein>
    <recommendedName>
        <fullName evidence="7">ABC3 transporter permease C-terminal domain-containing protein</fullName>
    </recommendedName>
</protein>
<proteinExistence type="predicted"/>
<sequence length="787" mass="87033">MSQSVDRQANEILAADIRLRTPDPIPQFWEDTAKRYDLKTAETQTFPSVVFNENQSALATIKAVTQNYPLRGKIRIAKELYANEFEIEGIPEQGKVWVDGTLISRLNVNIGDNISVGQTDLTISAVLKYRPDQSIGFSSLAPSLLVNIKDIPSTGLVVEGSRVRNAFLVAGEEDSLDNFYNIIAPTMPESTRIRNREESLERTQNTADRAQRFLSLTAVISLLLSAVAIAMASRQFAYRRMDMVALMKSLGARQSFVISITCIHIFLVGLLGVILGSAMGFAIEKILIQIVGDLFATQLPNPSLKPILLGSGAAIILLSGFTLPSLIQLRNTSPLRVLRNDITPPSLSVFFISGCSLLTLGFLLYYILEDGWMLITVFTGLLVVSGSLYLIGLGLVMLMGKLRGQAGAAWRYGLANISKKGSKSVIQIVAFGLGLTVLLLLTFVRTDLIRGWQKTLDEDAPNYFLINVQRDQRQLINNLLLNANLEALTFVPLVRARMTKINNQDVKTYKFPDEEGRWMANREANLTWATELSSSNHLVKGEWWPKNYSGVPLVSLEEEAAMEMGVDIGDQLNFVIAGLEIETIVSNMREINWDSFQPNFFMVLTPGALDDFPRTYVASTRVEEHQKSVLHDITRNYPTVSIIDLNSILQQVKNIIDKASLAIQVVFLFTLAAGIAVLFAVVESTVDERRFEGALLKTLGLNRRTIMLGMLAEYTALGFVAGLLAACGASILAWLISVYFFEIDYEFSLVIWVYGLLSGIFLVSLSGLLATKKAITVSPLHTLRQGP</sequence>
<dbReference type="InterPro" id="IPR003838">
    <property type="entry name" value="ABC3_permease_C"/>
</dbReference>
<feature type="transmembrane region" description="Helical" evidence="6">
    <location>
        <begin position="255"/>
        <end position="283"/>
    </location>
</feature>
<keyword evidence="2" id="KW-1003">Cell membrane</keyword>
<evidence type="ECO:0000256" key="3">
    <source>
        <dbReference type="ARBA" id="ARBA00022692"/>
    </source>
</evidence>
<feature type="transmembrane region" description="Helical" evidence="6">
    <location>
        <begin position="374"/>
        <end position="398"/>
    </location>
</feature>
<evidence type="ECO:0000256" key="6">
    <source>
        <dbReference type="SAM" id="Phobius"/>
    </source>
</evidence>
<evidence type="ECO:0000256" key="5">
    <source>
        <dbReference type="ARBA" id="ARBA00023136"/>
    </source>
</evidence>
<feature type="transmembrane region" description="Helical" evidence="6">
    <location>
        <begin position="747"/>
        <end position="770"/>
    </location>
</feature>
<reference evidence="8" key="1">
    <citation type="submission" date="2018-05" db="EMBL/GenBank/DDBJ databases">
        <authorList>
            <person name="Lanie J.A."/>
            <person name="Ng W.-L."/>
            <person name="Kazmierczak K.M."/>
            <person name="Andrzejewski T.M."/>
            <person name="Davidsen T.M."/>
            <person name="Wayne K.J."/>
            <person name="Tettelin H."/>
            <person name="Glass J.I."/>
            <person name="Rusch D."/>
            <person name="Podicherti R."/>
            <person name="Tsui H.-C.T."/>
            <person name="Winkler M.E."/>
        </authorList>
    </citation>
    <scope>NUCLEOTIDE SEQUENCE</scope>
</reference>